<gene>
    <name evidence="3" type="ORF">LOM8899_00845</name>
</gene>
<dbReference type="SMART" id="SM00886">
    <property type="entry name" value="Dabb"/>
    <property type="match status" value="1"/>
</dbReference>
<dbReference type="OrthoDB" id="9816070at2"/>
<dbReference type="Proteomes" id="UP000201613">
    <property type="component" value="Unassembled WGS sequence"/>
</dbReference>
<reference evidence="3 4" key="1">
    <citation type="submission" date="2017-05" db="EMBL/GenBank/DDBJ databases">
        <authorList>
            <person name="Song R."/>
            <person name="Chenine A.L."/>
            <person name="Ruprecht R.M."/>
        </authorList>
    </citation>
    <scope>NUCLEOTIDE SEQUENCE [LARGE SCALE GENOMIC DNA]</scope>
    <source>
        <strain evidence="3 4">CECT 8899</strain>
    </source>
</reference>
<evidence type="ECO:0000313" key="3">
    <source>
        <dbReference type="EMBL" id="SMY06717.1"/>
    </source>
</evidence>
<dbReference type="SUPFAM" id="SSF54909">
    <property type="entry name" value="Dimeric alpha+beta barrel"/>
    <property type="match status" value="1"/>
</dbReference>
<dbReference type="InterPro" id="IPR013097">
    <property type="entry name" value="Dabb"/>
</dbReference>
<feature type="domain" description="Stress-response A/B barrel" evidence="2">
    <location>
        <begin position="2"/>
        <end position="100"/>
    </location>
</feature>
<dbReference type="Gene3D" id="3.30.70.100">
    <property type="match status" value="1"/>
</dbReference>
<dbReference type="AlphaFoldDB" id="A0A238LAG7"/>
<dbReference type="PROSITE" id="PS51502">
    <property type="entry name" value="S_R_A_B_BARREL"/>
    <property type="match status" value="1"/>
</dbReference>
<name>A0A238LAG7_9RHOB</name>
<protein>
    <submittedName>
        <fullName evidence="3">Stress responsive A/B Barrel Domain protein</fullName>
    </submittedName>
</protein>
<proteinExistence type="predicted"/>
<dbReference type="Pfam" id="PF07876">
    <property type="entry name" value="Dabb"/>
    <property type="match status" value="1"/>
</dbReference>
<evidence type="ECO:0000256" key="1">
    <source>
        <dbReference type="ARBA" id="ARBA00011738"/>
    </source>
</evidence>
<dbReference type="EMBL" id="FXZK01000001">
    <property type="protein sequence ID" value="SMY06717.1"/>
    <property type="molecule type" value="Genomic_DNA"/>
</dbReference>
<dbReference type="PANTHER" id="PTHR33178:SF3">
    <property type="entry name" value="STRESS-RESPONSE A_B BARREL DOMAIN-CONTAINING PROTEIN UP3"/>
    <property type="match status" value="1"/>
</dbReference>
<dbReference type="RefSeq" id="WP_093990862.1">
    <property type="nucleotide sequence ID" value="NZ_FXZK01000001.1"/>
</dbReference>
<dbReference type="PANTHER" id="PTHR33178">
    <property type="match status" value="1"/>
</dbReference>
<sequence length="104" mass="11056">MILHCVYGAIPNSADPDERRAVMDALAGLQGTIDGMLSFESGPNRDYEGLSKGYTWGFVARFRDRAALAAYDAHPEHKAAGARLVALCDGGVAGLMVFDLEVPG</sequence>
<dbReference type="InterPro" id="IPR044662">
    <property type="entry name" value="HS1/DABB1-like"/>
</dbReference>
<organism evidence="3 4">
    <name type="scientific">Flavimaricola marinus</name>
    <dbReference type="NCBI Taxonomy" id="1819565"/>
    <lineage>
        <taxon>Bacteria</taxon>
        <taxon>Pseudomonadati</taxon>
        <taxon>Pseudomonadota</taxon>
        <taxon>Alphaproteobacteria</taxon>
        <taxon>Rhodobacterales</taxon>
        <taxon>Paracoccaceae</taxon>
        <taxon>Flavimaricola</taxon>
    </lineage>
</organism>
<comment type="subunit">
    <text evidence="1">Homodimer.</text>
</comment>
<evidence type="ECO:0000259" key="2">
    <source>
        <dbReference type="PROSITE" id="PS51502"/>
    </source>
</evidence>
<evidence type="ECO:0000313" key="4">
    <source>
        <dbReference type="Proteomes" id="UP000201613"/>
    </source>
</evidence>
<accession>A0A238LAG7</accession>
<dbReference type="InterPro" id="IPR011008">
    <property type="entry name" value="Dimeric_a/b-barrel"/>
</dbReference>
<keyword evidence="4" id="KW-1185">Reference proteome</keyword>